<evidence type="ECO:0000256" key="2">
    <source>
        <dbReference type="ARBA" id="ARBA00022670"/>
    </source>
</evidence>
<dbReference type="RefSeq" id="WP_044248481.1">
    <property type="nucleotide sequence ID" value="NZ_JADU01000007.1"/>
</dbReference>
<evidence type="ECO:0000256" key="3">
    <source>
        <dbReference type="ARBA" id="ARBA00022801"/>
    </source>
</evidence>
<keyword evidence="8" id="KW-1185">Reference proteome</keyword>
<dbReference type="InterPro" id="IPR023828">
    <property type="entry name" value="Peptidase_S8_Ser-AS"/>
</dbReference>
<proteinExistence type="inferred from homology"/>
<gene>
    <name evidence="7" type="ORF">ACFFK8_12150</name>
</gene>
<dbReference type="Gene3D" id="3.40.50.200">
    <property type="entry name" value="Peptidase S8/S53 domain"/>
    <property type="match status" value="2"/>
</dbReference>
<dbReference type="PROSITE" id="PS00138">
    <property type="entry name" value="SUBTILASE_SER"/>
    <property type="match status" value="1"/>
</dbReference>
<evidence type="ECO:0000256" key="5">
    <source>
        <dbReference type="PROSITE-ProRule" id="PRU01240"/>
    </source>
</evidence>
<evidence type="ECO:0000313" key="7">
    <source>
        <dbReference type="EMBL" id="MFB9898525.1"/>
    </source>
</evidence>
<dbReference type="InterPro" id="IPR050131">
    <property type="entry name" value="Peptidase_S8_subtilisin-like"/>
</dbReference>
<dbReference type="PANTHER" id="PTHR43806:SF11">
    <property type="entry name" value="CEREVISIN-RELATED"/>
    <property type="match status" value="1"/>
</dbReference>
<dbReference type="Pfam" id="PF00082">
    <property type="entry name" value="Peptidase_S8"/>
    <property type="match status" value="2"/>
</dbReference>
<feature type="active site" description="Charge relay system" evidence="5">
    <location>
        <position position="161"/>
    </location>
</feature>
<feature type="domain" description="Peptidase S8/S53" evidence="6">
    <location>
        <begin position="152"/>
        <end position="352"/>
    </location>
</feature>
<keyword evidence="4 5" id="KW-0720">Serine protease</keyword>
<dbReference type="EMBL" id="JBHLZF010000002">
    <property type="protein sequence ID" value="MFB9898525.1"/>
    <property type="molecule type" value="Genomic_DNA"/>
</dbReference>
<feature type="active site" description="Charge relay system" evidence="5">
    <location>
        <position position="596"/>
    </location>
</feature>
<dbReference type="Proteomes" id="UP001589688">
    <property type="component" value="Unassembled WGS sequence"/>
</dbReference>
<sequence>MKKPSCLFAAAWFALLMTGLLVLLSPMEAAAQRAVLSKMSPLVREAWLHARQERPHFRKGLPARPAVLTAFVKTADAGSQVLETAGCRVLARYGTLAIAEIPLNRLDTLARNGHVLRIEAGRRATALMDTTALIVQAPAVYEGLNLPQGYTGRGVLVGVQDIGFDLTHPNFYSSDFSTYRVRALWDQLSTDTLGSALPVGRDYVGRAELLSLGHPRDGLIQTHGTHTAGIAAGSGAEGPGVNSPYRGIAYESDLCLVSNAVSEDASLIDPADYYKYTFALDALGFKYIFDQADRMGKPCVINFSEGSQQDFHGYDRLYYEMLDSLCGPGRIIVSSAGNAGQGINYVEKPAGTASAGVFCTSGQPRVYATAKADGDYTLRLSFYRDSLPALVRDYKLSAVLARPDSMLRDTLRLDTARYVVAAVAYPSAYDASETVCDWAISTSGQPFRNGAPASLQLVGREVRVELFPVTGSFYHSAIDPTLCSGDNTHSVYSPASAPRVICVGATAYRTQFVNYLGNLMVYDNGTDGRRTPYSAVGPTWDGRLKPDVMAPGQNVVSSYSSFYLEHNPTARDLTSDVRHFTYGGRTYAWNSNGGTSMASPVVAGVIALWLQADPKLTPEDCLEVMASTCRHPDPTLHYPNQLYGHGEIDAYAGLQAVLARQAAGVAVVSPRPSASAIYRLDGRYAGTDVSRLQRGIYVRAGQKIVVRH</sequence>
<evidence type="ECO:0000259" key="6">
    <source>
        <dbReference type="Pfam" id="PF00082"/>
    </source>
</evidence>
<dbReference type="PROSITE" id="PS51892">
    <property type="entry name" value="SUBTILASE"/>
    <property type="match status" value="1"/>
</dbReference>
<organism evidence="7 8">
    <name type="scientific">Hallella seregens ATCC 51272</name>
    <dbReference type="NCBI Taxonomy" id="1336250"/>
    <lineage>
        <taxon>Bacteria</taxon>
        <taxon>Pseudomonadati</taxon>
        <taxon>Bacteroidota</taxon>
        <taxon>Bacteroidia</taxon>
        <taxon>Bacteroidales</taxon>
        <taxon>Prevotellaceae</taxon>
        <taxon>Hallella</taxon>
    </lineage>
</organism>
<reference evidence="7 8" key="1">
    <citation type="submission" date="2024-09" db="EMBL/GenBank/DDBJ databases">
        <authorList>
            <person name="Sun Q."/>
            <person name="Mori K."/>
        </authorList>
    </citation>
    <scope>NUCLEOTIDE SEQUENCE [LARGE SCALE GENOMIC DNA]</scope>
    <source>
        <strain evidence="7 8">ATCC 51272</strain>
    </source>
</reference>
<evidence type="ECO:0000313" key="8">
    <source>
        <dbReference type="Proteomes" id="UP001589688"/>
    </source>
</evidence>
<dbReference type="InterPro" id="IPR015500">
    <property type="entry name" value="Peptidase_S8_subtilisin-rel"/>
</dbReference>
<keyword evidence="2 5" id="KW-0645">Protease</keyword>
<comment type="similarity">
    <text evidence="1 5">Belongs to the peptidase S8 family.</text>
</comment>
<feature type="active site" description="Charge relay system" evidence="5">
    <location>
        <position position="223"/>
    </location>
</feature>
<evidence type="ECO:0000256" key="4">
    <source>
        <dbReference type="ARBA" id="ARBA00022825"/>
    </source>
</evidence>
<dbReference type="PRINTS" id="PR00723">
    <property type="entry name" value="SUBTILISIN"/>
</dbReference>
<dbReference type="InterPro" id="IPR036852">
    <property type="entry name" value="Peptidase_S8/S53_dom_sf"/>
</dbReference>
<dbReference type="PANTHER" id="PTHR43806">
    <property type="entry name" value="PEPTIDASE S8"/>
    <property type="match status" value="1"/>
</dbReference>
<comment type="caution">
    <text evidence="7">The sequence shown here is derived from an EMBL/GenBank/DDBJ whole genome shotgun (WGS) entry which is preliminary data.</text>
</comment>
<accession>A0ABV5ZMC3</accession>
<feature type="domain" description="Peptidase S8/S53" evidence="6">
    <location>
        <begin position="485"/>
        <end position="646"/>
    </location>
</feature>
<keyword evidence="3 5" id="KW-0378">Hydrolase</keyword>
<dbReference type="InterPro" id="IPR000209">
    <property type="entry name" value="Peptidase_S8/S53_dom"/>
</dbReference>
<dbReference type="SUPFAM" id="SSF52743">
    <property type="entry name" value="Subtilisin-like"/>
    <property type="match status" value="1"/>
</dbReference>
<evidence type="ECO:0000256" key="1">
    <source>
        <dbReference type="ARBA" id="ARBA00011073"/>
    </source>
</evidence>
<name>A0ABV5ZMC3_9BACT</name>
<protein>
    <submittedName>
        <fullName evidence="7">S8 family serine peptidase</fullName>
    </submittedName>
</protein>